<dbReference type="AlphaFoldDB" id="Q16T19"/>
<dbReference type="PaxDb" id="7159-AAEL010420-PA"/>
<sequence>MTAKTNQYSSLCQRGFVHDFCLLELHFPRAKSKLPQRLRRIASNTFVHVSSSASDLCQFRSLNLFYYGQFRRIFGFKKTDDQDNLISSCEIPTSEKISGV</sequence>
<proteinExistence type="predicted"/>
<dbReference type="EMBL" id="CH477661">
    <property type="protein sequence ID" value="EAT37612.1"/>
    <property type="molecule type" value="Genomic_DNA"/>
</dbReference>
<gene>
    <name evidence="1" type="ORF">AaeL_AAEL010420</name>
</gene>
<accession>Q16T19</accession>
<reference evidence="1" key="3">
    <citation type="submission" date="2012-09" db="EMBL/GenBank/DDBJ databases">
        <authorList>
            <consortium name="VectorBase"/>
        </authorList>
    </citation>
    <scope>NUCLEOTIDE SEQUENCE</scope>
    <source>
        <strain evidence="1">Liverpool</strain>
    </source>
</reference>
<reference evidence="1" key="2">
    <citation type="journal article" date="2007" name="Science">
        <title>Genome sequence of Aedes aegypti, a major arbovirus vector.</title>
        <authorList>
            <person name="Nene V."/>
            <person name="Wortman J.R."/>
            <person name="Lawson D."/>
            <person name="Haas B."/>
            <person name="Kodira C."/>
            <person name="Tu Z.J."/>
            <person name="Loftus B."/>
            <person name="Xi Z."/>
            <person name="Megy K."/>
            <person name="Grabherr M."/>
            <person name="Ren Q."/>
            <person name="Zdobnov E.M."/>
            <person name="Lobo N.F."/>
            <person name="Campbell K.S."/>
            <person name="Brown S.E."/>
            <person name="Bonaldo M.F."/>
            <person name="Zhu J."/>
            <person name="Sinkins S.P."/>
            <person name="Hogenkamp D.G."/>
            <person name="Amedeo P."/>
            <person name="Arensburger P."/>
            <person name="Atkinson P.W."/>
            <person name="Bidwell S."/>
            <person name="Biedler J."/>
            <person name="Birney E."/>
            <person name="Bruggner R.V."/>
            <person name="Costas J."/>
            <person name="Coy M.R."/>
            <person name="Crabtree J."/>
            <person name="Crawford M."/>
            <person name="Debruyn B."/>
            <person name="Decaprio D."/>
            <person name="Eiglmeier K."/>
            <person name="Eisenstadt E."/>
            <person name="El-Dorry H."/>
            <person name="Gelbart W.M."/>
            <person name="Gomes S.L."/>
            <person name="Hammond M."/>
            <person name="Hannick L.I."/>
            <person name="Hogan J.R."/>
            <person name="Holmes M.H."/>
            <person name="Jaffe D."/>
            <person name="Johnston J.S."/>
            <person name="Kennedy R.C."/>
            <person name="Koo H."/>
            <person name="Kravitz S."/>
            <person name="Kriventseva E.V."/>
            <person name="Kulp D."/>
            <person name="Labutti K."/>
            <person name="Lee E."/>
            <person name="Li S."/>
            <person name="Lovin D.D."/>
            <person name="Mao C."/>
            <person name="Mauceli E."/>
            <person name="Menck C.F."/>
            <person name="Miller J.R."/>
            <person name="Montgomery P."/>
            <person name="Mori A."/>
            <person name="Nascimento A.L."/>
            <person name="Naveira H.F."/>
            <person name="Nusbaum C."/>
            <person name="O'leary S."/>
            <person name="Orvis J."/>
            <person name="Pertea M."/>
            <person name="Quesneville H."/>
            <person name="Reidenbach K.R."/>
            <person name="Rogers Y.H."/>
            <person name="Roth C.W."/>
            <person name="Schneider J.R."/>
            <person name="Schatz M."/>
            <person name="Shumway M."/>
            <person name="Stanke M."/>
            <person name="Stinson E.O."/>
            <person name="Tubio J.M."/>
            <person name="Vanzee J.P."/>
            <person name="Verjovski-Almeida S."/>
            <person name="Werner D."/>
            <person name="White O."/>
            <person name="Wyder S."/>
            <person name="Zeng Q."/>
            <person name="Zhao Q."/>
            <person name="Zhao Y."/>
            <person name="Hill C.A."/>
            <person name="Raikhel A.S."/>
            <person name="Soares M.B."/>
            <person name="Knudson D.L."/>
            <person name="Lee N.H."/>
            <person name="Galagan J."/>
            <person name="Salzberg S.L."/>
            <person name="Paulsen I.T."/>
            <person name="Dimopoulos G."/>
            <person name="Collins F.H."/>
            <person name="Birren B."/>
            <person name="Fraser-Liggett C.M."/>
            <person name="Severson D.W."/>
        </authorList>
    </citation>
    <scope>NUCLEOTIDE SEQUENCE [LARGE SCALE GENOMIC DNA]</scope>
    <source>
        <strain evidence="1">Liverpool</strain>
    </source>
</reference>
<dbReference type="HOGENOM" id="CLU_2308354_0_0_1"/>
<organism evidence="1 2">
    <name type="scientific">Aedes aegypti</name>
    <name type="common">Yellowfever mosquito</name>
    <name type="synonym">Culex aegypti</name>
    <dbReference type="NCBI Taxonomy" id="7159"/>
    <lineage>
        <taxon>Eukaryota</taxon>
        <taxon>Metazoa</taxon>
        <taxon>Ecdysozoa</taxon>
        <taxon>Arthropoda</taxon>
        <taxon>Hexapoda</taxon>
        <taxon>Insecta</taxon>
        <taxon>Pterygota</taxon>
        <taxon>Neoptera</taxon>
        <taxon>Endopterygota</taxon>
        <taxon>Diptera</taxon>
        <taxon>Nematocera</taxon>
        <taxon>Culicoidea</taxon>
        <taxon>Culicidae</taxon>
        <taxon>Culicinae</taxon>
        <taxon>Aedini</taxon>
        <taxon>Aedes</taxon>
        <taxon>Stegomyia</taxon>
    </lineage>
</organism>
<name>Q16T19_AEDAE</name>
<evidence type="ECO:0000313" key="1">
    <source>
        <dbReference type="EMBL" id="EAT37612.1"/>
    </source>
</evidence>
<protein>
    <submittedName>
        <fullName evidence="1">AAEL010420-PA</fullName>
    </submittedName>
</protein>
<reference evidence="1" key="1">
    <citation type="submission" date="2005-10" db="EMBL/GenBank/DDBJ databases">
        <authorList>
            <person name="Loftus B.J."/>
            <person name="Nene V.M."/>
            <person name="Hannick L.I."/>
            <person name="Bidwell S."/>
            <person name="Haas B."/>
            <person name="Amedeo P."/>
            <person name="Orvis J."/>
            <person name="Wortman J.R."/>
            <person name="White O.R."/>
            <person name="Salzberg S."/>
            <person name="Shumway M."/>
            <person name="Koo H."/>
            <person name="Zhao Y."/>
            <person name="Holmes M."/>
            <person name="Miller J."/>
            <person name="Schatz M."/>
            <person name="Pop M."/>
            <person name="Pai G."/>
            <person name="Utterback T."/>
            <person name="Rogers Y.-H."/>
            <person name="Kravitz S."/>
            <person name="Fraser C.M."/>
        </authorList>
    </citation>
    <scope>NUCLEOTIDE SEQUENCE</scope>
    <source>
        <strain evidence="1">Liverpool</strain>
    </source>
</reference>
<dbReference type="Proteomes" id="UP000682892">
    <property type="component" value="Unassembled WGS sequence"/>
</dbReference>
<evidence type="ECO:0000313" key="2">
    <source>
        <dbReference type="Proteomes" id="UP000682892"/>
    </source>
</evidence>